<dbReference type="InterPro" id="IPR036770">
    <property type="entry name" value="Ankyrin_rpt-contain_sf"/>
</dbReference>
<dbReference type="Pfam" id="PF12796">
    <property type="entry name" value="Ank_2"/>
    <property type="match status" value="1"/>
</dbReference>
<reference evidence="4 5" key="1">
    <citation type="journal article" date="2007" name="Nature">
        <title>The medaka draft genome and insights into vertebrate genome evolution.</title>
        <authorList>
            <person name="Kasahara M."/>
            <person name="Naruse K."/>
            <person name="Sasaki S."/>
            <person name="Nakatani Y."/>
            <person name="Qu W."/>
            <person name="Ahsan B."/>
            <person name="Yamada T."/>
            <person name="Nagayasu Y."/>
            <person name="Doi K."/>
            <person name="Kasai Y."/>
            <person name="Jindo T."/>
            <person name="Kobayashi D."/>
            <person name="Shimada A."/>
            <person name="Toyoda A."/>
            <person name="Kuroki Y."/>
            <person name="Fujiyama A."/>
            <person name="Sasaki T."/>
            <person name="Shimizu A."/>
            <person name="Asakawa S."/>
            <person name="Shimizu N."/>
            <person name="Hashimoto S."/>
            <person name="Yang J."/>
            <person name="Lee Y."/>
            <person name="Matsushima K."/>
            <person name="Sugano S."/>
            <person name="Sakaizumi M."/>
            <person name="Narita T."/>
            <person name="Ohishi K."/>
            <person name="Haga S."/>
            <person name="Ohta F."/>
            <person name="Nomoto H."/>
            <person name="Nogata K."/>
            <person name="Morishita T."/>
            <person name="Endo T."/>
            <person name="Shin-I T."/>
            <person name="Takeda H."/>
            <person name="Morishita S."/>
            <person name="Kohara Y."/>
        </authorList>
    </citation>
    <scope>NUCLEOTIDE SEQUENCE [LARGE SCALE GENOMIC DNA]</scope>
    <source>
        <strain evidence="4 5">Hd-rR</strain>
    </source>
</reference>
<evidence type="ECO:0000313" key="5">
    <source>
        <dbReference type="Proteomes" id="UP000001038"/>
    </source>
</evidence>
<dbReference type="InterPro" id="IPR002110">
    <property type="entry name" value="Ankyrin_rpt"/>
</dbReference>
<dbReference type="Gene3D" id="1.25.40.20">
    <property type="entry name" value="Ankyrin repeat-containing domain"/>
    <property type="match status" value="1"/>
</dbReference>
<name>A0A3B3H7Z3_ORYLA</name>
<keyword evidence="2 3" id="KW-0040">ANK repeat</keyword>
<keyword evidence="1" id="KW-0677">Repeat</keyword>
<dbReference type="SMART" id="SM00248">
    <property type="entry name" value="ANK"/>
    <property type="match status" value="2"/>
</dbReference>
<dbReference type="Ensembl" id="ENSORLT00000027746.1">
    <property type="protein sequence ID" value="ENSORLP00000028049.1"/>
    <property type="gene ID" value="ENSORLG00000026633.1"/>
</dbReference>
<evidence type="ECO:0000313" key="4">
    <source>
        <dbReference type="Ensembl" id="ENSORLP00000028049.1"/>
    </source>
</evidence>
<sequence length="102" mass="10364">MLCRLHVSDVPGSLSSLWSIIPVASAAASNFLSAAVRSGRADLVKLLVSQGSGVNLEGCHGRRPLHEAAKLGDLGLVRLLLEAGAQPDPRASAGCACAPPPS</sequence>
<dbReference type="SUPFAM" id="SSF48403">
    <property type="entry name" value="Ankyrin repeat"/>
    <property type="match status" value="1"/>
</dbReference>
<dbReference type="Bgee" id="ENSORLG00000026633">
    <property type="expression patterns" value="Expressed in muscle tissue and 6 other cell types or tissues"/>
</dbReference>
<organism evidence="4 5">
    <name type="scientific">Oryzias latipes</name>
    <name type="common">Japanese rice fish</name>
    <name type="synonym">Japanese killifish</name>
    <dbReference type="NCBI Taxonomy" id="8090"/>
    <lineage>
        <taxon>Eukaryota</taxon>
        <taxon>Metazoa</taxon>
        <taxon>Chordata</taxon>
        <taxon>Craniata</taxon>
        <taxon>Vertebrata</taxon>
        <taxon>Euteleostomi</taxon>
        <taxon>Actinopterygii</taxon>
        <taxon>Neopterygii</taxon>
        <taxon>Teleostei</taxon>
        <taxon>Neoteleostei</taxon>
        <taxon>Acanthomorphata</taxon>
        <taxon>Ovalentaria</taxon>
        <taxon>Atherinomorphae</taxon>
        <taxon>Beloniformes</taxon>
        <taxon>Adrianichthyidae</taxon>
        <taxon>Oryziinae</taxon>
        <taxon>Oryzias</taxon>
    </lineage>
</organism>
<evidence type="ECO:0000256" key="3">
    <source>
        <dbReference type="PROSITE-ProRule" id="PRU00023"/>
    </source>
</evidence>
<feature type="repeat" description="ANK" evidence="3">
    <location>
        <begin position="60"/>
        <end position="92"/>
    </location>
</feature>
<dbReference type="AlphaFoldDB" id="A0A3B3H7Z3"/>
<dbReference type="InParanoid" id="A0A3B3H7Z3"/>
<reference evidence="4" key="3">
    <citation type="submission" date="2025-09" db="UniProtKB">
        <authorList>
            <consortium name="Ensembl"/>
        </authorList>
    </citation>
    <scope>IDENTIFICATION</scope>
    <source>
        <strain evidence="4">Hd-rR</strain>
    </source>
</reference>
<reference evidence="4" key="2">
    <citation type="submission" date="2025-08" db="UniProtKB">
        <authorList>
            <consortium name="Ensembl"/>
        </authorList>
    </citation>
    <scope>IDENTIFICATION</scope>
    <source>
        <strain evidence="4">Hd-rR</strain>
    </source>
</reference>
<dbReference type="PANTHER" id="PTHR24171">
    <property type="entry name" value="ANKYRIN REPEAT DOMAIN-CONTAINING PROTEIN 39-RELATED"/>
    <property type="match status" value="1"/>
</dbReference>
<accession>A0A3B3H7Z3</accession>
<evidence type="ECO:0000256" key="2">
    <source>
        <dbReference type="ARBA" id="ARBA00023043"/>
    </source>
</evidence>
<protein>
    <submittedName>
        <fullName evidence="4">Uncharacterized protein</fullName>
    </submittedName>
</protein>
<proteinExistence type="predicted"/>
<dbReference type="STRING" id="8090.ENSORLP00000028049"/>
<dbReference type="PROSITE" id="PS50297">
    <property type="entry name" value="ANK_REP_REGION"/>
    <property type="match status" value="1"/>
</dbReference>
<keyword evidence="5" id="KW-1185">Reference proteome</keyword>
<dbReference type="PROSITE" id="PS50088">
    <property type="entry name" value="ANK_REPEAT"/>
    <property type="match status" value="1"/>
</dbReference>
<dbReference type="Proteomes" id="UP000001038">
    <property type="component" value="Chromosome 5"/>
</dbReference>
<evidence type="ECO:0000256" key="1">
    <source>
        <dbReference type="ARBA" id="ARBA00022737"/>
    </source>
</evidence>